<evidence type="ECO:0000256" key="1">
    <source>
        <dbReference type="ARBA" id="ARBA00001970"/>
    </source>
</evidence>
<dbReference type="Proteomes" id="UP000504635">
    <property type="component" value="Unplaced"/>
</dbReference>
<dbReference type="Pfam" id="PF02014">
    <property type="entry name" value="Reeler"/>
    <property type="match status" value="1"/>
</dbReference>
<dbReference type="PROSITE" id="PS50836">
    <property type="entry name" value="DOMON"/>
    <property type="match status" value="1"/>
</dbReference>
<keyword evidence="10" id="KW-0325">Glycoprotein</keyword>
<dbReference type="GO" id="GO:0140571">
    <property type="term" value="F:transmembrane ascorbate ferrireductase activity"/>
    <property type="evidence" value="ECO:0007669"/>
    <property type="project" value="TreeGrafter"/>
</dbReference>
<comment type="cofactor">
    <cofactor evidence="1">
        <name>heme b</name>
        <dbReference type="ChEBI" id="CHEBI:60344"/>
    </cofactor>
</comment>
<feature type="transmembrane region" description="Helical" evidence="12">
    <location>
        <begin position="453"/>
        <end position="473"/>
    </location>
</feature>
<sequence>MRYRMHVILLSLCLIKVAWPLPQGAPTTACQSMVPFHGGIQPQAGISPYTVAPRREGNKVVVTLTSGLGVPFQGFLLQGRTPDGAILGEFDSSTINEGHPLDCAEPADSITHNSPNDKSSINVVWTPPREYEGPVIFNATIAQAYDTFWVGIESNLVPITKRGANDPTFNFPTEPSSRTPPNFVPYQPKQSSTEFDPFYDGCAVNKLCFGAPADCVSSKSCKAVVGVIVTGDRYDFELKADSNAAWVGVGLSDDDKMGDDSVIECVKRGNGVAAYMSYTTAPNYGAPRLANPQLGIQLLNSSLVDGTIYCKVRRDVSTNVNGRFYDLVSGKYNLLIAAGSSVKPNSVSFHDIVYLASAEPQALADVSALAAKSKLLIRLHGCFMLAAWLGTASIGILLARYYRQTWVGHQMFGKDMWFAWHRTFMVLTWALTIVAFVLIFVELKAWSGENKPHAILGTVTTILCFIQPIGAYFRPHPGTPKRAIFNWLHWGIGNAAHIVAIVTLFFAVKLTKAELPEFVDWILVAYVVIHVISHLVLSVMNCVAERSGENRITSFPMKDLGGSGRTSAYTDRNPDAPFSTFRKFILAIYIVIVLIIVIALIVITALAPIEEAWSNLKSSVTNRN</sequence>
<comment type="similarity">
    <text evidence="3">Belongs to the FRRS1 family.</text>
</comment>
<proteinExistence type="inferred from homology"/>
<dbReference type="InterPro" id="IPR042307">
    <property type="entry name" value="Reeler_sf"/>
</dbReference>
<evidence type="ECO:0000256" key="9">
    <source>
        <dbReference type="ARBA" id="ARBA00023136"/>
    </source>
</evidence>
<dbReference type="GeneID" id="115889764"/>
<dbReference type="RefSeq" id="XP_030765696.1">
    <property type="nucleotide sequence ID" value="XM_030909836.1"/>
</dbReference>
<dbReference type="CDD" id="cd08760">
    <property type="entry name" value="Cyt_b561_FRRS1_like"/>
    <property type="match status" value="1"/>
</dbReference>
<feature type="transmembrane region" description="Helical" evidence="12">
    <location>
        <begin position="423"/>
        <end position="441"/>
    </location>
</feature>
<feature type="domain" description="Cytochrome b561" evidence="15">
    <location>
        <begin position="344"/>
        <end position="543"/>
    </location>
</feature>
<dbReference type="Gene3D" id="1.20.120.1770">
    <property type="match status" value="1"/>
</dbReference>
<name>A0A6J2YQT8_SITOR</name>
<gene>
    <name evidence="18 19" type="primary">LOC115889764</name>
</gene>
<evidence type="ECO:0000256" key="4">
    <source>
        <dbReference type="ARBA" id="ARBA00022448"/>
    </source>
</evidence>
<dbReference type="GO" id="GO:0016020">
    <property type="term" value="C:membrane"/>
    <property type="evidence" value="ECO:0007669"/>
    <property type="project" value="UniProtKB-SubCell"/>
</dbReference>
<evidence type="ECO:0000256" key="10">
    <source>
        <dbReference type="ARBA" id="ARBA00023180"/>
    </source>
</evidence>
<dbReference type="InterPro" id="IPR051237">
    <property type="entry name" value="Ferric-chelate_Red/DefProt"/>
</dbReference>
<dbReference type="SMART" id="SM00664">
    <property type="entry name" value="DoH"/>
    <property type="match status" value="1"/>
</dbReference>
<keyword evidence="17" id="KW-1185">Reference proteome</keyword>
<dbReference type="InterPro" id="IPR005018">
    <property type="entry name" value="DOMON_domain"/>
</dbReference>
<evidence type="ECO:0000256" key="11">
    <source>
        <dbReference type="SAM" id="MobiDB-lite"/>
    </source>
</evidence>
<reference evidence="18 19" key="1">
    <citation type="submission" date="2025-04" db="UniProtKB">
        <authorList>
            <consortium name="RefSeq"/>
        </authorList>
    </citation>
    <scope>IDENTIFICATION</scope>
    <source>
        <tissue evidence="18 19">Gonads</tissue>
    </source>
</reference>
<evidence type="ECO:0000256" key="3">
    <source>
        <dbReference type="ARBA" id="ARBA00009195"/>
    </source>
</evidence>
<evidence type="ECO:0000256" key="2">
    <source>
        <dbReference type="ARBA" id="ARBA00004141"/>
    </source>
</evidence>
<dbReference type="InterPro" id="IPR006593">
    <property type="entry name" value="Cyt_b561/ferric_Rdtase_TM"/>
</dbReference>
<feature type="transmembrane region" description="Helical" evidence="12">
    <location>
        <begin position="485"/>
        <end position="506"/>
    </location>
</feature>
<evidence type="ECO:0000256" key="6">
    <source>
        <dbReference type="ARBA" id="ARBA00022982"/>
    </source>
</evidence>
<dbReference type="SUPFAM" id="SSF49344">
    <property type="entry name" value="CBD9-like"/>
    <property type="match status" value="1"/>
</dbReference>
<dbReference type="PANTHER" id="PTHR45828:SF38">
    <property type="entry name" value="FERRIC-CHELATE REDUCTASE 1 HOMOLOG-RELATED"/>
    <property type="match status" value="1"/>
</dbReference>
<evidence type="ECO:0000259" key="16">
    <source>
        <dbReference type="PROSITE" id="PS51019"/>
    </source>
</evidence>
<keyword evidence="13" id="KW-0732">Signal</keyword>
<evidence type="ECO:0000256" key="5">
    <source>
        <dbReference type="ARBA" id="ARBA00022692"/>
    </source>
</evidence>
<keyword evidence="7 12" id="KW-1133">Transmembrane helix</keyword>
<dbReference type="CDD" id="cd08544">
    <property type="entry name" value="Reeler"/>
    <property type="match status" value="1"/>
</dbReference>
<keyword evidence="9 12" id="KW-0472">Membrane</keyword>
<keyword evidence="5 12" id="KW-0812">Transmembrane</keyword>
<keyword evidence="4" id="KW-0813">Transport</keyword>
<evidence type="ECO:0000256" key="12">
    <source>
        <dbReference type="SAM" id="Phobius"/>
    </source>
</evidence>
<dbReference type="RefSeq" id="XP_030765697.1">
    <property type="nucleotide sequence ID" value="XM_030909837.1"/>
</dbReference>
<evidence type="ECO:0000259" key="14">
    <source>
        <dbReference type="PROSITE" id="PS50836"/>
    </source>
</evidence>
<comment type="subcellular location">
    <subcellularLocation>
        <location evidence="2">Membrane</location>
        <topology evidence="2">Multi-pass membrane protein</topology>
    </subcellularLocation>
</comment>
<organism evidence="17 19">
    <name type="scientific">Sitophilus oryzae</name>
    <name type="common">Rice weevil</name>
    <name type="synonym">Curculio oryzae</name>
    <dbReference type="NCBI Taxonomy" id="7048"/>
    <lineage>
        <taxon>Eukaryota</taxon>
        <taxon>Metazoa</taxon>
        <taxon>Ecdysozoa</taxon>
        <taxon>Arthropoda</taxon>
        <taxon>Hexapoda</taxon>
        <taxon>Insecta</taxon>
        <taxon>Pterygota</taxon>
        <taxon>Neoptera</taxon>
        <taxon>Endopterygota</taxon>
        <taxon>Coleoptera</taxon>
        <taxon>Polyphaga</taxon>
        <taxon>Cucujiformia</taxon>
        <taxon>Curculionidae</taxon>
        <taxon>Dryophthorinae</taxon>
        <taxon>Sitophilus</taxon>
    </lineage>
</organism>
<feature type="compositionally biased region" description="Polar residues" evidence="11">
    <location>
        <begin position="110"/>
        <end position="121"/>
    </location>
</feature>
<accession>A0A6J2YQT8</accession>
<evidence type="ECO:0000313" key="19">
    <source>
        <dbReference type="RefSeq" id="XP_030765697.1"/>
    </source>
</evidence>
<evidence type="ECO:0000313" key="17">
    <source>
        <dbReference type="Proteomes" id="UP000504635"/>
    </source>
</evidence>
<keyword evidence="8" id="KW-0408">Iron</keyword>
<evidence type="ECO:0000259" key="15">
    <source>
        <dbReference type="PROSITE" id="PS50939"/>
    </source>
</evidence>
<dbReference type="InterPro" id="IPR002861">
    <property type="entry name" value="Reeler_dom"/>
</dbReference>
<dbReference type="PANTHER" id="PTHR45828">
    <property type="entry name" value="CYTOCHROME B561/FERRIC REDUCTASE TRANSMEMBRANE"/>
    <property type="match status" value="1"/>
</dbReference>
<feature type="region of interest" description="Disordered" evidence="11">
    <location>
        <begin position="97"/>
        <end position="121"/>
    </location>
</feature>
<dbReference type="OrthoDB" id="6372137at2759"/>
<feature type="transmembrane region" description="Helical" evidence="12">
    <location>
        <begin position="518"/>
        <end position="544"/>
    </location>
</feature>
<dbReference type="Pfam" id="PF03351">
    <property type="entry name" value="DOMON"/>
    <property type="match status" value="1"/>
</dbReference>
<dbReference type="Gene3D" id="2.60.40.4060">
    <property type="entry name" value="Reeler domain"/>
    <property type="match status" value="1"/>
</dbReference>
<dbReference type="CDD" id="cd09628">
    <property type="entry name" value="DOMON_SDR_2_like"/>
    <property type="match status" value="1"/>
</dbReference>
<keyword evidence="6" id="KW-0249">Electron transport</keyword>
<feature type="domain" description="Reelin" evidence="16">
    <location>
        <begin position="15"/>
        <end position="172"/>
    </location>
</feature>
<feature type="chain" id="PRO_5044642934" evidence="13">
    <location>
        <begin position="21"/>
        <end position="624"/>
    </location>
</feature>
<dbReference type="AlphaFoldDB" id="A0A6J2YQT8"/>
<feature type="domain" description="DOMON" evidence="14">
    <location>
        <begin position="221"/>
        <end position="339"/>
    </location>
</feature>
<dbReference type="SMART" id="SM00665">
    <property type="entry name" value="B561"/>
    <property type="match status" value="1"/>
</dbReference>
<feature type="transmembrane region" description="Helical" evidence="12">
    <location>
        <begin position="584"/>
        <end position="609"/>
    </location>
</feature>
<evidence type="ECO:0000313" key="18">
    <source>
        <dbReference type="RefSeq" id="XP_030765696.1"/>
    </source>
</evidence>
<feature type="transmembrane region" description="Helical" evidence="12">
    <location>
        <begin position="383"/>
        <end position="402"/>
    </location>
</feature>
<dbReference type="PROSITE" id="PS50939">
    <property type="entry name" value="CYTOCHROME_B561"/>
    <property type="match status" value="1"/>
</dbReference>
<feature type="signal peptide" evidence="13">
    <location>
        <begin position="1"/>
        <end position="20"/>
    </location>
</feature>
<dbReference type="PROSITE" id="PS51019">
    <property type="entry name" value="REELIN"/>
    <property type="match status" value="1"/>
</dbReference>
<evidence type="ECO:0000256" key="13">
    <source>
        <dbReference type="SAM" id="SignalP"/>
    </source>
</evidence>
<evidence type="ECO:0000256" key="7">
    <source>
        <dbReference type="ARBA" id="ARBA00022989"/>
    </source>
</evidence>
<dbReference type="KEGG" id="soy:115889764"/>
<protein>
    <submittedName>
        <fullName evidence="18 19">Ferric-chelate reductase 1 homolog</fullName>
    </submittedName>
</protein>
<evidence type="ECO:0000256" key="8">
    <source>
        <dbReference type="ARBA" id="ARBA00023004"/>
    </source>
</evidence>